<dbReference type="EMBL" id="GGEC01064846">
    <property type="protein sequence ID" value="MBX45330.1"/>
    <property type="molecule type" value="Transcribed_RNA"/>
</dbReference>
<accession>A0A2P2NSF1</accession>
<keyword evidence="1" id="KW-0732">Signal</keyword>
<evidence type="ECO:0000313" key="2">
    <source>
        <dbReference type="EMBL" id="MBX45330.1"/>
    </source>
</evidence>
<name>A0A2P2NSF1_RHIMU</name>
<feature type="signal peptide" evidence="1">
    <location>
        <begin position="1"/>
        <end position="22"/>
    </location>
</feature>
<evidence type="ECO:0000256" key="1">
    <source>
        <dbReference type="SAM" id="SignalP"/>
    </source>
</evidence>
<proteinExistence type="predicted"/>
<sequence>MMQEVQILCLSILLTGLLKCICKLTCMPSSRELGVCR</sequence>
<protein>
    <submittedName>
        <fullName evidence="2">Uncharacterized protein</fullName>
    </submittedName>
</protein>
<organism evidence="2">
    <name type="scientific">Rhizophora mucronata</name>
    <name type="common">Asiatic mangrove</name>
    <dbReference type="NCBI Taxonomy" id="61149"/>
    <lineage>
        <taxon>Eukaryota</taxon>
        <taxon>Viridiplantae</taxon>
        <taxon>Streptophyta</taxon>
        <taxon>Embryophyta</taxon>
        <taxon>Tracheophyta</taxon>
        <taxon>Spermatophyta</taxon>
        <taxon>Magnoliopsida</taxon>
        <taxon>eudicotyledons</taxon>
        <taxon>Gunneridae</taxon>
        <taxon>Pentapetalae</taxon>
        <taxon>rosids</taxon>
        <taxon>fabids</taxon>
        <taxon>Malpighiales</taxon>
        <taxon>Rhizophoraceae</taxon>
        <taxon>Rhizophora</taxon>
    </lineage>
</organism>
<reference evidence="2" key="1">
    <citation type="submission" date="2018-02" db="EMBL/GenBank/DDBJ databases">
        <title>Rhizophora mucronata_Transcriptome.</title>
        <authorList>
            <person name="Meera S.P."/>
            <person name="Sreeshan A."/>
            <person name="Augustine A."/>
        </authorList>
    </citation>
    <scope>NUCLEOTIDE SEQUENCE</scope>
    <source>
        <tissue evidence="2">Leaf</tissue>
    </source>
</reference>
<feature type="chain" id="PRO_5015125333" evidence="1">
    <location>
        <begin position="23"/>
        <end position="37"/>
    </location>
</feature>
<dbReference type="AlphaFoldDB" id="A0A2P2NSF1"/>